<gene>
    <name evidence="1" type="primary">106093670</name>
</gene>
<sequence>MANMILPQTPKGEYNYISNDIWFHLTNYIAPKDVQTFAMICKQSADCVKSLHFWRQLYRKYCLTSSKLPKHLQAHQIANCDVNSLRTLVIEALFYCHQPLSNHLKSNFALEALLGKSCVSSWQLRDQQCTWIMCYKFQGHMRKPKHNPHHFEKQDRVEVVDDWESLANSDDDDDGGGYVVNSKKLKTEYTNEAASLLVIWCDRFIPFPSDYLNTNSSSALRLKAVRELLSTDMRSINLEMDLASLTGDQSITWKYKQIKKYKVLPWWHSDFRKFNK</sequence>
<organism evidence="1 2">
    <name type="scientific">Stomoxys calcitrans</name>
    <name type="common">Stable fly</name>
    <name type="synonym">Conops calcitrans</name>
    <dbReference type="NCBI Taxonomy" id="35570"/>
    <lineage>
        <taxon>Eukaryota</taxon>
        <taxon>Metazoa</taxon>
        <taxon>Ecdysozoa</taxon>
        <taxon>Arthropoda</taxon>
        <taxon>Hexapoda</taxon>
        <taxon>Insecta</taxon>
        <taxon>Pterygota</taxon>
        <taxon>Neoptera</taxon>
        <taxon>Endopterygota</taxon>
        <taxon>Diptera</taxon>
        <taxon>Brachycera</taxon>
        <taxon>Muscomorpha</taxon>
        <taxon>Muscoidea</taxon>
        <taxon>Muscidae</taxon>
        <taxon>Stomoxys</taxon>
    </lineage>
</organism>
<dbReference type="PANTHER" id="PTHR20988:SF2">
    <property type="entry name" value="TRANSMEMBRANE PROTEIN 183A-RELATED"/>
    <property type="match status" value="1"/>
</dbReference>
<protein>
    <recommendedName>
        <fullName evidence="3">F-box domain-containing protein</fullName>
    </recommendedName>
</protein>
<accession>A0A1I8PIK5</accession>
<reference evidence="1" key="1">
    <citation type="submission" date="2020-05" db="UniProtKB">
        <authorList>
            <consortium name="EnsemblMetazoa"/>
        </authorList>
    </citation>
    <scope>IDENTIFICATION</scope>
    <source>
        <strain evidence="1">USDA</strain>
    </source>
</reference>
<dbReference type="VEuPathDB" id="VectorBase:SCAU008378"/>
<proteinExistence type="predicted"/>
<dbReference type="GO" id="GO:0031647">
    <property type="term" value="P:regulation of protein stability"/>
    <property type="evidence" value="ECO:0007669"/>
    <property type="project" value="TreeGrafter"/>
</dbReference>
<dbReference type="InterPro" id="IPR026509">
    <property type="entry name" value="TMEM183"/>
</dbReference>
<dbReference type="EnsemblMetazoa" id="SCAU008378-RA">
    <property type="protein sequence ID" value="SCAU008378-PA"/>
    <property type="gene ID" value="SCAU008378"/>
</dbReference>
<dbReference type="OrthoDB" id="5955317at2759"/>
<evidence type="ECO:0000313" key="1">
    <source>
        <dbReference type="EnsemblMetazoa" id="SCAU008378-PA"/>
    </source>
</evidence>
<dbReference type="Proteomes" id="UP000095300">
    <property type="component" value="Unassembled WGS sequence"/>
</dbReference>
<evidence type="ECO:0008006" key="3">
    <source>
        <dbReference type="Google" id="ProtNLM"/>
    </source>
</evidence>
<keyword evidence="2" id="KW-1185">Reference proteome</keyword>
<dbReference type="KEGG" id="scac:106093670"/>
<dbReference type="GO" id="GO:0019005">
    <property type="term" value="C:SCF ubiquitin ligase complex"/>
    <property type="evidence" value="ECO:0007669"/>
    <property type="project" value="TreeGrafter"/>
</dbReference>
<dbReference type="STRING" id="35570.A0A1I8PIK5"/>
<evidence type="ECO:0000313" key="2">
    <source>
        <dbReference type="Proteomes" id="UP000095300"/>
    </source>
</evidence>
<dbReference type="PANTHER" id="PTHR20988">
    <property type="entry name" value="TRANSMEMBRANE PROTEIN 183A-RELATED"/>
    <property type="match status" value="1"/>
</dbReference>
<dbReference type="AlphaFoldDB" id="A0A1I8PIK5"/>
<name>A0A1I8PIK5_STOCA</name>